<dbReference type="AlphaFoldDB" id="A0AAN8EXQ4"/>
<evidence type="ECO:0000313" key="2">
    <source>
        <dbReference type="EMBL" id="KAK5958530.1"/>
    </source>
</evidence>
<dbReference type="Proteomes" id="UP001316803">
    <property type="component" value="Unassembled WGS sequence"/>
</dbReference>
<feature type="region of interest" description="Disordered" evidence="1">
    <location>
        <begin position="26"/>
        <end position="51"/>
    </location>
</feature>
<evidence type="ECO:0000313" key="3">
    <source>
        <dbReference type="Proteomes" id="UP001316803"/>
    </source>
</evidence>
<feature type="compositionally biased region" description="Polar residues" evidence="1">
    <location>
        <begin position="33"/>
        <end position="45"/>
    </location>
</feature>
<name>A0AAN8EXQ4_9EURO</name>
<accession>A0AAN8EXQ4</accession>
<evidence type="ECO:0000256" key="1">
    <source>
        <dbReference type="SAM" id="MobiDB-lite"/>
    </source>
</evidence>
<protein>
    <submittedName>
        <fullName evidence="2">Uncharacterized protein</fullName>
    </submittedName>
</protein>
<organism evidence="2 3">
    <name type="scientific">Knufia fluminis</name>
    <dbReference type="NCBI Taxonomy" id="191047"/>
    <lineage>
        <taxon>Eukaryota</taxon>
        <taxon>Fungi</taxon>
        <taxon>Dikarya</taxon>
        <taxon>Ascomycota</taxon>
        <taxon>Pezizomycotina</taxon>
        <taxon>Eurotiomycetes</taxon>
        <taxon>Chaetothyriomycetidae</taxon>
        <taxon>Chaetothyriales</taxon>
        <taxon>Trichomeriaceae</taxon>
        <taxon>Knufia</taxon>
    </lineage>
</organism>
<sequence>MSPCPIIKTTGEKLPQQPYRCYNCQHRKESKTSRPPTARSSTCAPQSAILDSEGMDEPAALSFRRAQSFPVSAPSVFHPLPNVARQPKGCVQMAMGDRRPSSAKPFKFTCQSSSHVMTPHYLGLPSHLPHQNHSCPPCQLQEMRVKGEQDVIKQARVQYPKLTVEMLIRDGTIKEFQDKPTWERYVDEKTTEEQELWHHVTRKWTQDLKRCRVLVAEEDGLGLLP</sequence>
<keyword evidence="3" id="KW-1185">Reference proteome</keyword>
<reference evidence="2 3" key="1">
    <citation type="submission" date="2022-12" db="EMBL/GenBank/DDBJ databases">
        <title>Genomic features and morphological characterization of a novel Knufia sp. strain isolated from spacecraft assembly facility.</title>
        <authorList>
            <person name="Teixeira M."/>
            <person name="Chander A.M."/>
            <person name="Stajich J.E."/>
            <person name="Venkateswaran K."/>
        </authorList>
    </citation>
    <scope>NUCLEOTIDE SEQUENCE [LARGE SCALE GENOMIC DNA]</scope>
    <source>
        <strain evidence="2 3">FJI-L2-BK-P2</strain>
    </source>
</reference>
<gene>
    <name evidence="2" type="ORF">OHC33_000373</name>
</gene>
<proteinExistence type="predicted"/>
<dbReference type="EMBL" id="JAKLMC020000001">
    <property type="protein sequence ID" value="KAK5958530.1"/>
    <property type="molecule type" value="Genomic_DNA"/>
</dbReference>
<comment type="caution">
    <text evidence="2">The sequence shown here is derived from an EMBL/GenBank/DDBJ whole genome shotgun (WGS) entry which is preliminary data.</text>
</comment>